<reference evidence="1 2" key="1">
    <citation type="journal article" date="2021" name="ISME J.">
        <title>Genomic evolution of the class Acidithiobacillia: deep-branching Proteobacteria living in extreme acidic conditions.</title>
        <authorList>
            <person name="Moya-Beltran A."/>
            <person name="Beard S."/>
            <person name="Rojas-Villalobos C."/>
            <person name="Issotta F."/>
            <person name="Gallardo Y."/>
            <person name="Ulloa R."/>
            <person name="Giaveno A."/>
            <person name="Degli Esposti M."/>
            <person name="Johnson D.B."/>
            <person name="Quatrini R."/>
        </authorList>
    </citation>
    <scope>NUCLEOTIDE SEQUENCE [LARGE SCALE GENOMIC DNA]</scope>
    <source>
        <strain evidence="1 2">GG1-14</strain>
    </source>
</reference>
<proteinExistence type="predicted"/>
<protein>
    <submittedName>
        <fullName evidence="1">Exodeoxyribonuclease V subunit gamma</fullName>
        <ecNumber evidence="1">3.1.11.5</ecNumber>
    </submittedName>
</protein>
<evidence type="ECO:0000313" key="2">
    <source>
        <dbReference type="Proteomes" id="UP001195965"/>
    </source>
</evidence>
<gene>
    <name evidence="1" type="primary">recC</name>
    <name evidence="1" type="ORF">HHS34_001215</name>
</gene>
<accession>A0ACD5HGU1</accession>
<evidence type="ECO:0000313" key="1">
    <source>
        <dbReference type="EMBL" id="XRI73837.1"/>
    </source>
</evidence>
<dbReference type="EC" id="3.1.11.5" evidence="1"/>
<organism evidence="1 2">
    <name type="scientific">Acidithiobacillus montserratensis</name>
    <dbReference type="NCBI Taxonomy" id="2729135"/>
    <lineage>
        <taxon>Bacteria</taxon>
        <taxon>Pseudomonadati</taxon>
        <taxon>Pseudomonadota</taxon>
        <taxon>Acidithiobacillia</taxon>
        <taxon>Acidithiobacillales</taxon>
        <taxon>Acidithiobacillaceae</taxon>
        <taxon>Acidithiobacillus</taxon>
    </lineage>
</organism>
<keyword evidence="1" id="KW-0378">Hydrolase</keyword>
<sequence>MTESFARPSLEPGFMVLHGDRLEWLRDAILQWLREHPLHPLEEEIFLVQSNGIAEWLQWTLAQQEGICAAVKVMLPGRFLWDCYARVLGREQVSSRSPLDKSTLTWRVLRLLPQQFSDPNFAPLGPTLAESGNVGVERRWQLAIQIADLFDQYQVYRSDWLEDWSKGQTVLRSAQGDVSRIPDEQRWQPQLWQAIQQDLQGQDSARGRAEIHRAFMEAMRTGNTPVKALPRRVVLFGAATLPEQSLSALAALGQNMQVLLAVPNPCRYYWGDIISGRELLRRESRRQPLRQGKDLSLIAPENLHSECNALLAQWGRQGRDFLNMLEQWDDTRTRQSQWGIPRIDLFSEDQGETLLRQLQVLIREQEVISPEHVAPIAESDHSIVFHLAHSPLRELQVLHDQLLAALATGSLQPRDMIVMVPDISRFAPLIRATFEQYAHGDPRYIPYHIVDLQARQESPLLEALEWLLQLPEQRCRQSEIRDLLHCPALRQRFAVSTEDLPLLESWMESAGWRWGLSAAHREALGMTHCGTQNSGAFALQRLNLGYANGHDSHFAGIEAFGEAGGLDAALLGPLNQLLEHLEFWQEHLSTARTPPDWAAAARQLLQDFFSGEDAEDAEVLQQLDTALQQWLDDCALADFAESLPLSVFRSTWLDMLDRSELQRHFLGGGVTFCTLLPMRAVPYPMICLLGMNEEDYPRRHPRPDFDLMALPGMSRPGDRSRRDDDHYLMLEALLAARQTLYISWTGRDPRNNTARQPALMISQLRDAIRQAWPEPVPAENVQASADAADPEKNRLLRRITRVHPLQAFSPRYLEEPEKYPTWAREWFPDPEVPPSLPSLKILPEPANSQHSLRDLQVFFRCPARAFYQQRLETFFGDEDHGAEDDEIFVLNGLNHYALLNAVLETVTGPGSIENRVERSEKSAESPALVDHKIAAQLRAGDYSFGILGQRQAEALRSTAEPMLALWQQWMQIWQPDRQRHRLQLANAHLSLEDWLPPLYCNAAHEQAFLVCRASRLLDDQHQVQADKVAELWIQQLLAAAQGLPCKALFLGQDAVISSAGPIEAAVDILEEIMGIWAEGLLQPLPVALKTAVAALQGGKPQIVYDGGQYSAGEVHSYLGLARDYPDFASLSSQRCGPRQWGFADYAEALYRPFVTWLETLEISSLEISGPEEEARP</sequence>
<dbReference type="Proteomes" id="UP001195965">
    <property type="component" value="Chromosome"/>
</dbReference>
<keyword evidence="2" id="KW-1185">Reference proteome</keyword>
<dbReference type="EMBL" id="CP127526">
    <property type="protein sequence ID" value="XRI73837.1"/>
    <property type="molecule type" value="Genomic_DNA"/>
</dbReference>
<name>A0ACD5HGU1_9PROT</name>